<reference evidence="2" key="2">
    <citation type="submission" date="2025-05" db="UniProtKB">
        <authorList>
            <consortium name="EnsemblMetazoa"/>
        </authorList>
    </citation>
    <scope>IDENTIFICATION</scope>
    <source>
        <strain evidence="2">Foshan</strain>
    </source>
</reference>
<keyword evidence="1" id="KW-0732">Signal</keyword>
<keyword evidence="3" id="KW-1185">Reference proteome</keyword>
<accession>A0ABM1ZPQ4</accession>
<feature type="signal peptide" evidence="1">
    <location>
        <begin position="1"/>
        <end position="23"/>
    </location>
</feature>
<dbReference type="EnsemblMetazoa" id="AALFPA23_020478.R30235">
    <property type="protein sequence ID" value="AALFPA23_020478.P30235"/>
    <property type="gene ID" value="AALFPA23_020478"/>
</dbReference>
<sequence length="486" mass="51801">MPSSTKGLTSVLMLLVLSGTVCGDFGLNITVPNLVTNVTSAVGSGIVPLVKADASIGSEVVQDGSGAVVVLIDSIKDIIYPLNKLLGHVLAAVRSKNKDSKVIFSELDKLSDETKMALETAAVSVGGLENVTKPAILAQMQDNVTELSENVDNVKSSLASLSSAVEEVRNSMEPITSENVSSIITPDMVDNLANPLRMISTDLNDISTLTMMVVMAEKFAIDNRKQVANSLASKQKTFKAIALDGLMRSISDVNNNIESMASNLKNNVKQTYTPLVNQQQDDQRTLSTLSVYLDTLENSTTNFVQSTNESLVTLFDFTNQTLVNQSLLIGEMIMQAAANLTNLGLVSDSPNTERCVQQYGSQLSLPSVSPTKLSQCTLSEGGTPSAVLQATRVLMNQAKTTAISVANGIQVCQQSSGTCNEMYLSSLENFAEQASGQMNNIASVVEQLAQIVSKRMELCALATTIGIGENIEFIGNKFDACLMTGQ</sequence>
<protein>
    <recommendedName>
        <fullName evidence="4">Secreted protein</fullName>
    </recommendedName>
</protein>
<dbReference type="Proteomes" id="UP000069940">
    <property type="component" value="Unassembled WGS sequence"/>
</dbReference>
<reference evidence="3" key="1">
    <citation type="journal article" date="2015" name="Proc. Natl. Acad. Sci. U.S.A.">
        <title>Genome sequence of the Asian Tiger mosquito, Aedes albopictus, reveals insights into its biology, genetics, and evolution.</title>
        <authorList>
            <person name="Chen X.G."/>
            <person name="Jiang X."/>
            <person name="Gu J."/>
            <person name="Xu M."/>
            <person name="Wu Y."/>
            <person name="Deng Y."/>
            <person name="Zhang C."/>
            <person name="Bonizzoni M."/>
            <person name="Dermauw W."/>
            <person name="Vontas J."/>
            <person name="Armbruster P."/>
            <person name="Huang X."/>
            <person name="Yang Y."/>
            <person name="Zhang H."/>
            <person name="He W."/>
            <person name="Peng H."/>
            <person name="Liu Y."/>
            <person name="Wu K."/>
            <person name="Chen J."/>
            <person name="Lirakis M."/>
            <person name="Topalis P."/>
            <person name="Van Leeuwen T."/>
            <person name="Hall A.B."/>
            <person name="Jiang X."/>
            <person name="Thorpe C."/>
            <person name="Mueller R.L."/>
            <person name="Sun C."/>
            <person name="Waterhouse R.M."/>
            <person name="Yan G."/>
            <person name="Tu Z.J."/>
            <person name="Fang X."/>
            <person name="James A.A."/>
        </authorList>
    </citation>
    <scope>NUCLEOTIDE SEQUENCE [LARGE SCALE GENOMIC DNA]</scope>
    <source>
        <strain evidence="3">Foshan</strain>
    </source>
</reference>
<evidence type="ECO:0000313" key="3">
    <source>
        <dbReference type="Proteomes" id="UP000069940"/>
    </source>
</evidence>
<name>A0ABM1ZPQ4_AEDAL</name>
<dbReference type="GeneID" id="134283956"/>
<feature type="chain" id="PRO_5047163043" description="Secreted protein" evidence="1">
    <location>
        <begin position="24"/>
        <end position="486"/>
    </location>
</feature>
<evidence type="ECO:0000256" key="1">
    <source>
        <dbReference type="SAM" id="SignalP"/>
    </source>
</evidence>
<proteinExistence type="predicted"/>
<evidence type="ECO:0008006" key="4">
    <source>
        <dbReference type="Google" id="ProtNLM"/>
    </source>
</evidence>
<dbReference type="RefSeq" id="XP_062710869.1">
    <property type="nucleotide sequence ID" value="XM_062854885.1"/>
</dbReference>
<organism evidence="2 3">
    <name type="scientific">Aedes albopictus</name>
    <name type="common">Asian tiger mosquito</name>
    <name type="synonym">Stegomyia albopicta</name>
    <dbReference type="NCBI Taxonomy" id="7160"/>
    <lineage>
        <taxon>Eukaryota</taxon>
        <taxon>Metazoa</taxon>
        <taxon>Ecdysozoa</taxon>
        <taxon>Arthropoda</taxon>
        <taxon>Hexapoda</taxon>
        <taxon>Insecta</taxon>
        <taxon>Pterygota</taxon>
        <taxon>Neoptera</taxon>
        <taxon>Endopterygota</taxon>
        <taxon>Diptera</taxon>
        <taxon>Nematocera</taxon>
        <taxon>Culicoidea</taxon>
        <taxon>Culicidae</taxon>
        <taxon>Culicinae</taxon>
        <taxon>Aedini</taxon>
        <taxon>Aedes</taxon>
        <taxon>Stegomyia</taxon>
    </lineage>
</organism>
<evidence type="ECO:0000313" key="2">
    <source>
        <dbReference type="EnsemblMetazoa" id="AALFPA23_020478.P30235"/>
    </source>
</evidence>